<comment type="caution">
    <text evidence="2">The sequence shown here is derived from an EMBL/GenBank/DDBJ whole genome shotgun (WGS) entry which is preliminary data.</text>
</comment>
<dbReference type="PANTHER" id="PTHR12526">
    <property type="entry name" value="GLYCOSYLTRANSFERASE"/>
    <property type="match status" value="1"/>
</dbReference>
<dbReference type="Proteomes" id="UP000245934">
    <property type="component" value="Unassembled WGS sequence"/>
</dbReference>
<feature type="domain" description="Glycosyl transferase family 1" evidence="1">
    <location>
        <begin position="188"/>
        <end position="338"/>
    </location>
</feature>
<dbReference type="SUPFAM" id="SSF53756">
    <property type="entry name" value="UDP-Glycosyltransferase/glycogen phosphorylase"/>
    <property type="match status" value="1"/>
</dbReference>
<dbReference type="Pfam" id="PF00534">
    <property type="entry name" value="Glycos_transf_1"/>
    <property type="match status" value="1"/>
</dbReference>
<reference evidence="2 3" key="1">
    <citation type="submission" date="2018-05" db="EMBL/GenBank/DDBJ databases">
        <title>Draft genome of Methanospirillum stamsii Pt1.</title>
        <authorList>
            <person name="Dueholm M.S."/>
            <person name="Nielsen P.H."/>
            <person name="Bakmann L.F."/>
            <person name="Otzen D.E."/>
        </authorList>
    </citation>
    <scope>NUCLEOTIDE SEQUENCE [LARGE SCALE GENOMIC DNA]</scope>
    <source>
        <strain evidence="2 3">Pt1</strain>
    </source>
</reference>
<dbReference type="EMBL" id="QGMZ01000004">
    <property type="protein sequence ID" value="PWR76179.1"/>
    <property type="molecule type" value="Genomic_DNA"/>
</dbReference>
<keyword evidence="3" id="KW-1185">Reference proteome</keyword>
<name>A0A2V2N8K7_9EURY</name>
<dbReference type="RefSeq" id="WP_109939314.1">
    <property type="nucleotide sequence ID" value="NZ_CP176366.1"/>
</dbReference>
<dbReference type="OrthoDB" id="132546at2157"/>
<proteinExistence type="predicted"/>
<dbReference type="GeneID" id="97609272"/>
<dbReference type="AlphaFoldDB" id="A0A2V2N8K7"/>
<sequence length="354" mass="40364">MKIGIFHDFFGAVGGGEKTVLVLADILHADIITTDTDALQVLKSTTPVQSLHRTVKVPPLKQISASLYFSLADYRDDYDFFIFTGNWSIHAAAIHHPNMWYCFTPVRAFYDNYMNFKSKLGPVRGALFSSWAHLHRPWNQRAVENINTIVSISKTVSDRVKEFHNRDTPVIYPPVDISRYSCREYGDFWLSVNRLYPEKRLELQIETFRSLPDERLVIVGGYAKGDHAAGYATRILENLPSNVTYLGEVGEEEVLDLYSRCKGHITTALHEDFGLTPVEAMASGKPVVAVNEGGFRETVTEKTGMLVPAEVSHIRDAIMKVSEYPEHYRDECIRQAEKFDIPRFEREIRDMILI</sequence>
<evidence type="ECO:0000313" key="3">
    <source>
        <dbReference type="Proteomes" id="UP000245934"/>
    </source>
</evidence>
<gene>
    <name evidence="2" type="ORF">DLD82_01415</name>
</gene>
<dbReference type="InterPro" id="IPR001296">
    <property type="entry name" value="Glyco_trans_1"/>
</dbReference>
<accession>A0A2V2N8K7</accession>
<evidence type="ECO:0000259" key="1">
    <source>
        <dbReference type="Pfam" id="PF00534"/>
    </source>
</evidence>
<dbReference type="GO" id="GO:0016757">
    <property type="term" value="F:glycosyltransferase activity"/>
    <property type="evidence" value="ECO:0007669"/>
    <property type="project" value="InterPro"/>
</dbReference>
<dbReference type="PANTHER" id="PTHR12526:SF584">
    <property type="entry name" value="GLYCOSYLTRANSFERASE"/>
    <property type="match status" value="1"/>
</dbReference>
<protein>
    <submittedName>
        <fullName evidence="2">Glycosyltransferase family 4 protein</fullName>
    </submittedName>
</protein>
<keyword evidence="2" id="KW-0808">Transferase</keyword>
<organism evidence="2 3">
    <name type="scientific">Methanospirillum stamsii</name>
    <dbReference type="NCBI Taxonomy" id="1277351"/>
    <lineage>
        <taxon>Archaea</taxon>
        <taxon>Methanobacteriati</taxon>
        <taxon>Methanobacteriota</taxon>
        <taxon>Stenosarchaea group</taxon>
        <taxon>Methanomicrobia</taxon>
        <taxon>Methanomicrobiales</taxon>
        <taxon>Methanospirillaceae</taxon>
        <taxon>Methanospirillum</taxon>
    </lineage>
</organism>
<evidence type="ECO:0000313" key="2">
    <source>
        <dbReference type="EMBL" id="PWR76179.1"/>
    </source>
</evidence>
<dbReference type="Gene3D" id="3.40.50.2000">
    <property type="entry name" value="Glycogen Phosphorylase B"/>
    <property type="match status" value="1"/>
</dbReference>